<protein>
    <submittedName>
        <fullName evidence="3">Pentatricopeptide repeat-containing protein At2g15980</fullName>
    </submittedName>
</protein>
<accession>A0A2I4GTC1</accession>
<dbReference type="Pfam" id="PF13812">
    <property type="entry name" value="PPR_3"/>
    <property type="match status" value="1"/>
</dbReference>
<dbReference type="NCBIfam" id="TIGR00756">
    <property type="entry name" value="PPR"/>
    <property type="match status" value="5"/>
</dbReference>
<organism evidence="2 3">
    <name type="scientific">Juglans regia</name>
    <name type="common">English walnut</name>
    <dbReference type="NCBI Taxonomy" id="51240"/>
    <lineage>
        <taxon>Eukaryota</taxon>
        <taxon>Viridiplantae</taxon>
        <taxon>Streptophyta</taxon>
        <taxon>Embryophyta</taxon>
        <taxon>Tracheophyta</taxon>
        <taxon>Spermatophyta</taxon>
        <taxon>Magnoliopsida</taxon>
        <taxon>eudicotyledons</taxon>
        <taxon>Gunneridae</taxon>
        <taxon>Pentapetalae</taxon>
        <taxon>rosids</taxon>
        <taxon>fabids</taxon>
        <taxon>Fagales</taxon>
        <taxon>Juglandaceae</taxon>
        <taxon>Juglans</taxon>
    </lineage>
</organism>
<dbReference type="Proteomes" id="UP000235220">
    <property type="component" value="Chromosome 13"/>
</dbReference>
<evidence type="ECO:0000313" key="2">
    <source>
        <dbReference type="Proteomes" id="UP000235220"/>
    </source>
</evidence>
<dbReference type="InterPro" id="IPR011990">
    <property type="entry name" value="TPR-like_helical_dom_sf"/>
</dbReference>
<dbReference type="Gene3D" id="1.25.40.10">
    <property type="entry name" value="Tetratricopeptide repeat domain"/>
    <property type="match status" value="4"/>
</dbReference>
<dbReference type="AlphaFoldDB" id="A0A2I4GTC1"/>
<reference evidence="3" key="1">
    <citation type="submission" date="2025-08" db="UniProtKB">
        <authorList>
            <consortium name="RefSeq"/>
        </authorList>
    </citation>
    <scope>IDENTIFICATION</scope>
    <source>
        <tissue evidence="3">Leaves</tissue>
    </source>
</reference>
<evidence type="ECO:0000313" key="3">
    <source>
        <dbReference type="RefSeq" id="XP_018847145.1"/>
    </source>
</evidence>
<dbReference type="Pfam" id="PF01535">
    <property type="entry name" value="PPR"/>
    <property type="match status" value="1"/>
</dbReference>
<dbReference type="PANTHER" id="PTHR45613">
    <property type="entry name" value="PENTATRICOPEPTIDE REPEAT-CONTAINING PROTEIN"/>
    <property type="match status" value="1"/>
</dbReference>
<proteinExistence type="predicted"/>
<keyword evidence="2" id="KW-1185">Reference proteome</keyword>
<dbReference type="Gramene" id="Jr13_06750_p1">
    <property type="protein sequence ID" value="cds.Jr13_06750_p1"/>
    <property type="gene ID" value="Jr13_06750"/>
</dbReference>
<sequence length="502" mass="56304">MLHVVGLSLSTVFSMAISVLKRILFLTPKHKSLSFGSSSSPSLPSDQSKSLIETVVSILTQQRSKSRWSHLYSLYPDGFHPNDFSQITLLLKNNPHLALRFFLWTQHKSLCNHNLLTYSTIIHILARGRLKSRAQALIRTAIRLSAEDNLVPNPLKVFESLVKTYTSCGSAPFVFDLLVQACLETKKIDPATEIVRMLRSRGINPKVITLNFLISRVSRCRGGNAGYEVYREVFGLGGEENEVKAKRTFRVRPNVHTFNALMVGFYQDGLIEMVEMIWNEMARYDCVPNGYSYGLLIAAYCDEGRMGKAEELWEEMKVKEVEADVVGYNTMIGGFCKIGEIEKAEEIFKEMGLNGVDSSCATYEHLVNGYCSVGDVDSALLVYEDMCRKGFRPEASTLDVMIGGLCVNGRVDEALEILRDGVEHFGLVAKGKSYETLIKGLCEDGKMEEAFKLQAEMVGKGFQPNLEVYGAFTYGYIKSGNEGMAEVLRKEMLEMQMHEKEI</sequence>
<dbReference type="PROSITE" id="PS51375">
    <property type="entry name" value="PPR"/>
    <property type="match status" value="7"/>
</dbReference>
<evidence type="ECO:0000256" key="1">
    <source>
        <dbReference type="ARBA" id="ARBA00022737"/>
    </source>
</evidence>
<dbReference type="GeneID" id="109010703"/>
<name>A0A2I4GTC1_JUGRE</name>
<keyword evidence="1" id="KW-0677">Repeat</keyword>
<dbReference type="PANTHER" id="PTHR45613:SF88">
    <property type="entry name" value="OS12G0152600 PROTEIN"/>
    <property type="match status" value="1"/>
</dbReference>
<dbReference type="OrthoDB" id="185373at2759"/>
<gene>
    <name evidence="3" type="primary">LOC109010703</name>
</gene>
<dbReference type="Pfam" id="PF13041">
    <property type="entry name" value="PPR_2"/>
    <property type="match status" value="3"/>
</dbReference>
<dbReference type="KEGG" id="jre:109010703"/>
<dbReference type="InterPro" id="IPR002885">
    <property type="entry name" value="PPR_rpt"/>
</dbReference>
<dbReference type="RefSeq" id="XP_018847145.1">
    <property type="nucleotide sequence ID" value="XM_018991600.2"/>
</dbReference>
<dbReference type="FunCoup" id="A0A2I4GTC1">
    <property type="interactions" value="972"/>
</dbReference>